<dbReference type="EMBL" id="JBBMQU010000009">
    <property type="protein sequence ID" value="MEM5550500.1"/>
    <property type="molecule type" value="Genomic_DNA"/>
</dbReference>
<feature type="chain" id="PRO_5046592207" evidence="1">
    <location>
        <begin position="21"/>
        <end position="393"/>
    </location>
</feature>
<dbReference type="InterPro" id="IPR018759">
    <property type="entry name" value="BBP2_2"/>
</dbReference>
<reference evidence="2 3" key="1">
    <citation type="submission" date="2024-03" db="EMBL/GenBank/DDBJ databases">
        <title>Community enrichment and isolation of bacterial strains for fucoidan degradation.</title>
        <authorList>
            <person name="Sichert A."/>
        </authorList>
    </citation>
    <scope>NUCLEOTIDE SEQUENCE [LARGE SCALE GENOMIC DNA]</scope>
    <source>
        <strain evidence="2 3">AS81</strain>
    </source>
</reference>
<dbReference type="Proteomes" id="UP001388366">
    <property type="component" value="Unassembled WGS sequence"/>
</dbReference>
<dbReference type="Pfam" id="PF10082">
    <property type="entry name" value="BBP2_2"/>
    <property type="match status" value="1"/>
</dbReference>
<feature type="signal peptide" evidence="1">
    <location>
        <begin position="1"/>
        <end position="20"/>
    </location>
</feature>
<comment type="caution">
    <text evidence="2">The sequence shown here is derived from an EMBL/GenBank/DDBJ whole genome shotgun (WGS) entry which is preliminary data.</text>
</comment>
<accession>A0ABU9U0D5</accession>
<proteinExistence type="predicted"/>
<keyword evidence="1" id="KW-0732">Signal</keyword>
<dbReference type="RefSeq" id="WP_342883639.1">
    <property type="nucleotide sequence ID" value="NZ_JBBMQU010000009.1"/>
</dbReference>
<sequence>MKISTLALALAASFSLSIYAIEPASIQTESGVDITPLLESKFEYDNNIFNRSAGKTSSTKLVVKPSVNFEMIDALDEYSIGAYIESGTYLSSSNDNYFDGGLATSIHLEPSARNRFDFSYSFDFDTEQRGSGLTEGFDELLEEASNFREQNADVRYEIGGVDTSRFAVLANYADTRYTNNRLLTRYRDVDELLFGGEFLYSLSGLTDLSIDATHTDIRYDIIDASGVSRDSDVSEVRIGLRWEATALTTGVAKIGYQSKSFKAAERSDFNGLSWLIEAQWSPLTYSTFVLTSEAGAVDPDAFGDYIDQKGISVGWEHAWSERFGTNVIYSFTNDDYEGVTREDDSQELVLALVHSTARWLEVSAYGTLQDKDSNLTQFKYDKTLIGLNFKVSM</sequence>
<organism evidence="2 3">
    <name type="scientific">Pseudoalteromonas neustonica</name>
    <dbReference type="NCBI Taxonomy" id="1840331"/>
    <lineage>
        <taxon>Bacteria</taxon>
        <taxon>Pseudomonadati</taxon>
        <taxon>Pseudomonadota</taxon>
        <taxon>Gammaproteobacteria</taxon>
        <taxon>Alteromonadales</taxon>
        <taxon>Pseudoalteromonadaceae</taxon>
        <taxon>Pseudoalteromonas</taxon>
    </lineage>
</organism>
<name>A0ABU9U0D5_9GAMM</name>
<evidence type="ECO:0000313" key="2">
    <source>
        <dbReference type="EMBL" id="MEM5550500.1"/>
    </source>
</evidence>
<gene>
    <name evidence="2" type="ORF">WNY63_07145</name>
</gene>
<evidence type="ECO:0000313" key="3">
    <source>
        <dbReference type="Proteomes" id="UP001388366"/>
    </source>
</evidence>
<keyword evidence="3" id="KW-1185">Reference proteome</keyword>
<protein>
    <submittedName>
        <fullName evidence="2">Outer membrane beta-barrel protein</fullName>
    </submittedName>
</protein>
<evidence type="ECO:0000256" key="1">
    <source>
        <dbReference type="SAM" id="SignalP"/>
    </source>
</evidence>